<protein>
    <recommendedName>
        <fullName evidence="4">VOC domain-containing protein</fullName>
    </recommendedName>
</protein>
<dbReference type="InterPro" id="IPR002347">
    <property type="entry name" value="SDR_fam"/>
</dbReference>
<dbReference type="GO" id="GO:0016616">
    <property type="term" value="F:oxidoreductase activity, acting on the CH-OH group of donors, NAD or NADP as acceptor"/>
    <property type="evidence" value="ECO:0007669"/>
    <property type="project" value="TreeGrafter"/>
</dbReference>
<comment type="caution">
    <text evidence="2">The sequence shown here is derived from an EMBL/GenBank/DDBJ whole genome shotgun (WGS) entry which is preliminary data.</text>
</comment>
<dbReference type="InterPro" id="IPR052184">
    <property type="entry name" value="SDR_enzymes"/>
</dbReference>
<dbReference type="GeneID" id="75830680"/>
<reference evidence="2" key="1">
    <citation type="journal article" date="2021" name="J Fungi (Basel)">
        <title>Genomic and Metabolomic Analyses of the Marine Fungus Emericellopsis cladophorae: Insights into Saltwater Adaptability Mechanisms and Its Biosynthetic Potential.</title>
        <authorList>
            <person name="Goncalves M.F.M."/>
            <person name="Hilario S."/>
            <person name="Van de Peer Y."/>
            <person name="Esteves A.C."/>
            <person name="Alves A."/>
        </authorList>
    </citation>
    <scope>NUCLEOTIDE SEQUENCE</scope>
    <source>
        <strain evidence="2">MUM 19.33</strain>
    </source>
</reference>
<feature type="compositionally biased region" description="Basic and acidic residues" evidence="1">
    <location>
        <begin position="452"/>
        <end position="463"/>
    </location>
</feature>
<reference evidence="2" key="2">
    <citation type="submission" date="2022-07" db="EMBL/GenBank/DDBJ databases">
        <authorList>
            <person name="Goncalves M.F.M."/>
            <person name="Hilario S."/>
            <person name="Van De Peer Y."/>
            <person name="Esteves A.C."/>
            <person name="Alves A."/>
        </authorList>
    </citation>
    <scope>NUCLEOTIDE SEQUENCE</scope>
    <source>
        <strain evidence="2">MUM 19.33</strain>
    </source>
</reference>
<dbReference type="Gene3D" id="3.40.50.720">
    <property type="entry name" value="NAD(P)-binding Rossmann-like Domain"/>
    <property type="match status" value="1"/>
</dbReference>
<feature type="compositionally biased region" description="Polar residues" evidence="1">
    <location>
        <begin position="417"/>
        <end position="436"/>
    </location>
</feature>
<evidence type="ECO:0000256" key="1">
    <source>
        <dbReference type="SAM" id="MobiDB-lite"/>
    </source>
</evidence>
<dbReference type="SUPFAM" id="SSF51735">
    <property type="entry name" value="NAD(P)-binding Rossmann-fold domains"/>
    <property type="match status" value="1"/>
</dbReference>
<dbReference type="InterPro" id="IPR029068">
    <property type="entry name" value="Glyas_Bleomycin-R_OHBP_Dase"/>
</dbReference>
<keyword evidence="3" id="KW-1185">Reference proteome</keyword>
<dbReference type="SUPFAM" id="SSF54593">
    <property type="entry name" value="Glyoxalase/Bleomycin resistance protein/Dihydroxybiphenyl dioxygenase"/>
    <property type="match status" value="1"/>
</dbReference>
<gene>
    <name evidence="2" type="ORF">J7T54_004191</name>
</gene>
<dbReference type="PANTHER" id="PTHR45458:SF3">
    <property type="entry name" value="CHAIN DEHYDROGENASE (ATSC), PUTATIVE-RELATED"/>
    <property type="match status" value="1"/>
</dbReference>
<dbReference type="Gene3D" id="3.10.180.10">
    <property type="entry name" value="2,3-Dihydroxybiphenyl 1,2-Dioxygenase, domain 1"/>
    <property type="match status" value="1"/>
</dbReference>
<dbReference type="RefSeq" id="XP_051359140.1">
    <property type="nucleotide sequence ID" value="XM_051509936.1"/>
</dbReference>
<dbReference type="Proteomes" id="UP001055219">
    <property type="component" value="Unassembled WGS sequence"/>
</dbReference>
<name>A0A9P9XUY6_9HYPO</name>
<accession>A0A9P9XUY6</accession>
<proteinExistence type="predicted"/>
<evidence type="ECO:0000313" key="3">
    <source>
        <dbReference type="Proteomes" id="UP001055219"/>
    </source>
</evidence>
<dbReference type="Pfam" id="PF00106">
    <property type="entry name" value="adh_short"/>
    <property type="match status" value="1"/>
</dbReference>
<organism evidence="2 3">
    <name type="scientific">Emericellopsis cladophorae</name>
    <dbReference type="NCBI Taxonomy" id="2686198"/>
    <lineage>
        <taxon>Eukaryota</taxon>
        <taxon>Fungi</taxon>
        <taxon>Dikarya</taxon>
        <taxon>Ascomycota</taxon>
        <taxon>Pezizomycotina</taxon>
        <taxon>Sordariomycetes</taxon>
        <taxon>Hypocreomycetidae</taxon>
        <taxon>Hypocreales</taxon>
        <taxon>Bionectriaceae</taxon>
        <taxon>Emericellopsis</taxon>
    </lineage>
</organism>
<sequence length="768" mass="85088">MEACLSRDNVAGVHVLAADIADYTALQTAANQANAILGDSGLDVLINNAAYVSQATALTSPCDYENELEIFIEDIQKSIEINVLGSLKATWAFLDLVKKGSMKKVVAISSGMSDTEMINGYHISNAAPYAISKGALNVMVSKLHASYADQGIVFMGICPGLVDTAKVSQDDVNRFQGITSKFERYVGGKYAAMQPDEAAGKVLAAISRQTLAGGFGGTLRSHNGDLRSSHLFEIIDFHDLSLPVGRHYAVMRDFYMASLKPLGYEILVSGGQEEEFAGLGTPSTGPHFWLGLGASSKSLPRYDGKLENRIAPIHLAFNAASMEQVDQWYFEALRVGGIDNGKPGRRQYTVAFYAAFVLDPLGNNIECNQHLRTSIELGKPPTSSSIARNIGTVNGTAMPLPGNALICQTCSRRFEHNSPQFADPSQSGNGSLLSVESPSTTPPPSCGTSADVHGHRSSPDVHRQPLTAVATPVLAISDERREVLLSSAPRAPEFIGERAEVHIMHLIIRVLLSWPRRMAICRTRRLPPFIHRVQFEHGIPLALANCYTIVQMWADHTDGSTWLVQDTIHREIQRVLHVEEELEFVDDEHFVLSKAQSLLVLVILLFFAFREQPQIAKRSEARLLIKVWEIKNRLAVTGLYMDEELVSALPDWRRWALVSAKRRTILAFHHLEYAWSLLNGYPPLTCSELGPLPAPSPGHLWQETDERTWSILYDEWLRQWTDGIYKMHEFFAISRGRPLDRRSEMWLAEADDYGMMLMAEVNAIRGGP</sequence>
<dbReference type="OrthoDB" id="2441642at2759"/>
<evidence type="ECO:0000313" key="2">
    <source>
        <dbReference type="EMBL" id="KAI6778284.1"/>
    </source>
</evidence>
<evidence type="ECO:0008006" key="4">
    <source>
        <dbReference type="Google" id="ProtNLM"/>
    </source>
</evidence>
<dbReference type="PANTHER" id="PTHR45458">
    <property type="entry name" value="SHORT-CHAIN DEHYDROGENASE/REDUCTASE SDR"/>
    <property type="match status" value="1"/>
</dbReference>
<feature type="region of interest" description="Disordered" evidence="1">
    <location>
        <begin position="417"/>
        <end position="463"/>
    </location>
</feature>
<dbReference type="InterPro" id="IPR036291">
    <property type="entry name" value="NAD(P)-bd_dom_sf"/>
</dbReference>
<dbReference type="AlphaFoldDB" id="A0A9P9XUY6"/>
<dbReference type="EMBL" id="JAGIXG020000075">
    <property type="protein sequence ID" value="KAI6778284.1"/>
    <property type="molecule type" value="Genomic_DNA"/>
</dbReference>